<dbReference type="PROSITE" id="PS50157">
    <property type="entry name" value="ZINC_FINGER_C2H2_2"/>
    <property type="match status" value="1"/>
</dbReference>
<dbReference type="PROSITE" id="PS00028">
    <property type="entry name" value="ZINC_FINGER_C2H2_1"/>
    <property type="match status" value="1"/>
</dbReference>
<keyword evidence="1" id="KW-0863">Zinc-finger</keyword>
<comment type="caution">
    <text evidence="6">The sequence shown here is derived from an EMBL/GenBank/DDBJ whole genome shotgun (WGS) entry which is preliminary data.</text>
</comment>
<dbReference type="InterPro" id="IPR036236">
    <property type="entry name" value="Znf_C2H2_sf"/>
</dbReference>
<dbReference type="EMBL" id="JBBWWQ010000003">
    <property type="protein sequence ID" value="KAK8951919.1"/>
    <property type="molecule type" value="Genomic_DNA"/>
</dbReference>
<dbReference type="SMART" id="SM00558">
    <property type="entry name" value="JmjC"/>
    <property type="match status" value="1"/>
</dbReference>
<feature type="domain" description="JmjN" evidence="4">
    <location>
        <begin position="32"/>
        <end position="73"/>
    </location>
</feature>
<feature type="domain" description="JmjC" evidence="5">
    <location>
        <begin position="251"/>
        <end position="420"/>
    </location>
</feature>
<accession>A0AAP0BXT2</accession>
<name>A0AAP0BXT2_9ASPA</name>
<sequence length="1401" mass="156411">MKRPSHNPNHPSSTPRMTESEIPLWLKNLPLAPEYRPTETEFADPIAFISRIEREAASFGICKVIPPIPRPSKKFVLSNLNRSLSKSPELGTSSAAAAGPSTESPVFTTRQQQLGSRRARPAFPKQVWQSGDLYTLEQFEDKSKAFARSQLGGFSEVTPLLVESLFWKAMSEKPIYVEYANDVPGSGFAVPEEPFRYISWRRNRKRRLLRGEEDEKKCGLSLMNSSDNGLMKKNFGSDIVTDGGRGTSGWKLSNSRWNLQVIARSRGSLTRFMPDDVQGVTSPMVYIAMLFSWFAWHVEDHELHSMNFLHMGSPKTWYAVPQDHAATLEDIVRVKGYGESVDRLAAFTMLGEKTTLLSPEVLVASGIPCCRLVQRPGEFVVTFPRAYHVGFSHGFNCGEAANFATPEWLKVAKQAATRRAAMNHLPMLSHQQLLYILTMSFVSRVPRTLITGVRSSRLRDRKKEERETIVKMAFLTDMMNENHLLCALLEKKSTYAPVLWEPGMLAAHCAVSQSYPSISLETQYCADQHDCCDRNQKKKIKTQGEGLPKVDDCCVEKPIDEAITLISTHHTNSILDSHKDPIYADLVDSDVEALEIVEDEGDLPVGLNIDSGSLACVSCGTLGYPFMAIMQPSLKASNVIFSLTCEGSHEKADKSQYLFPSPFHQHTPEETCNGVVEPSNLHPASQVSPRSRLTSQYFSEHDISLSMDDCALLNCSMDSLENKDEELAVMNTQTERRKYVFNSAINTFCFNRLHPFVKQSVGSWPMKISQIVENDFNCTSEPFSGVKETPLNEKVGVPKWNVSNVLLRPRVFCLQHAIEVEELLQSKGGVNMRVICHSDYMKFKAYASSIAEEVGTSLHLKDVPLENASREDLNLISISIDEEHQDDGKDWTSKLGVNLRYSVKHRKLSSVTQEQLPSALSGMFSNPSTISSVSSLRWLRRKPRTRAKPVRITVEKPHFSANVDGGVKTRLGMDSANIKAIQVYRSRKKKKSDVALKDHNHLVEEADSRRQNARVAENNLFTVSVSMMEDHGISQNGMDRKFGGVNTTGSSRLQFTAKSSVDHCFSGVDNTNFVSVPVMYQYNHPNHNISASDGLAVSGGENNRAECSTISDSLDPSSRHPILLLTADEDAEEPLTKGGGRFSLSAEAHADGPCDDSEMRAEYPMSDELGCANGSRHSSAVASPKDEERKAVSSVACESILEREVVQIQLNINREMRQESFPSEAGDVPFVRYDCAQDVFAERLAGPPTIKSYVRRKNKRKREADQGAECGETVETVAAQVMKIHKNDAEARRSYNCFARSPCEGLRSRNVKTIPAKHAGRGASSSVRWSGKAKLNSSFPCNIEGCLMVFGTWTKLQLHKHNRCTHGECGKRFSMHKHVMRHQRVHDDERTFKCPSTVRGM</sequence>
<dbReference type="InterPro" id="IPR013087">
    <property type="entry name" value="Znf_C2H2_type"/>
</dbReference>
<dbReference type="InterPro" id="IPR003349">
    <property type="entry name" value="JmjN"/>
</dbReference>
<dbReference type="Pfam" id="PF02373">
    <property type="entry name" value="JmjC"/>
    <property type="match status" value="1"/>
</dbReference>
<dbReference type="Pfam" id="PF02375">
    <property type="entry name" value="JmjN"/>
    <property type="match status" value="1"/>
</dbReference>
<organism evidence="6 7">
    <name type="scientific">Platanthera zijinensis</name>
    <dbReference type="NCBI Taxonomy" id="2320716"/>
    <lineage>
        <taxon>Eukaryota</taxon>
        <taxon>Viridiplantae</taxon>
        <taxon>Streptophyta</taxon>
        <taxon>Embryophyta</taxon>
        <taxon>Tracheophyta</taxon>
        <taxon>Spermatophyta</taxon>
        <taxon>Magnoliopsida</taxon>
        <taxon>Liliopsida</taxon>
        <taxon>Asparagales</taxon>
        <taxon>Orchidaceae</taxon>
        <taxon>Orchidoideae</taxon>
        <taxon>Orchideae</taxon>
        <taxon>Orchidinae</taxon>
        <taxon>Platanthera</taxon>
    </lineage>
</organism>
<evidence type="ECO:0000259" key="4">
    <source>
        <dbReference type="PROSITE" id="PS51183"/>
    </source>
</evidence>
<evidence type="ECO:0000256" key="2">
    <source>
        <dbReference type="SAM" id="MobiDB-lite"/>
    </source>
</evidence>
<evidence type="ECO:0000256" key="1">
    <source>
        <dbReference type="PROSITE-ProRule" id="PRU00042"/>
    </source>
</evidence>
<feature type="domain" description="C2H2-type" evidence="3">
    <location>
        <begin position="1362"/>
        <end position="1391"/>
    </location>
</feature>
<dbReference type="GO" id="GO:0000785">
    <property type="term" value="C:chromatin"/>
    <property type="evidence" value="ECO:0007669"/>
    <property type="project" value="TreeGrafter"/>
</dbReference>
<gene>
    <name evidence="6" type="primary">ELF6</name>
    <name evidence="6" type="ORF">KSP39_PZI004795</name>
</gene>
<feature type="compositionally biased region" description="Low complexity" evidence="2">
    <location>
        <begin position="91"/>
        <end position="105"/>
    </location>
</feature>
<dbReference type="Gene3D" id="3.30.160.60">
    <property type="entry name" value="Classic Zinc Finger"/>
    <property type="match status" value="1"/>
</dbReference>
<dbReference type="SMART" id="SM00545">
    <property type="entry name" value="JmjN"/>
    <property type="match status" value="1"/>
</dbReference>
<keyword evidence="1" id="KW-0862">Zinc</keyword>
<evidence type="ECO:0000313" key="6">
    <source>
        <dbReference type="EMBL" id="KAK8951919.1"/>
    </source>
</evidence>
<dbReference type="PROSITE" id="PS51183">
    <property type="entry name" value="JMJN"/>
    <property type="match status" value="1"/>
</dbReference>
<dbReference type="PANTHER" id="PTHR10694:SF45">
    <property type="entry name" value="LYSINE-SPECIFIC DEMETHYLASE ELF6"/>
    <property type="match status" value="1"/>
</dbReference>
<proteinExistence type="predicted"/>
<dbReference type="GO" id="GO:0008270">
    <property type="term" value="F:zinc ion binding"/>
    <property type="evidence" value="ECO:0007669"/>
    <property type="project" value="UniProtKB-KW"/>
</dbReference>
<feature type="region of interest" description="Disordered" evidence="2">
    <location>
        <begin position="87"/>
        <end position="107"/>
    </location>
</feature>
<dbReference type="PROSITE" id="PS51184">
    <property type="entry name" value="JMJC"/>
    <property type="match status" value="1"/>
</dbReference>
<evidence type="ECO:0000259" key="3">
    <source>
        <dbReference type="PROSITE" id="PS50157"/>
    </source>
</evidence>
<dbReference type="GO" id="GO:0034647">
    <property type="term" value="F:histone H3K4me/H3K4me2/H3K4me3 demethylase activity"/>
    <property type="evidence" value="ECO:0007669"/>
    <property type="project" value="TreeGrafter"/>
</dbReference>
<dbReference type="PANTHER" id="PTHR10694">
    <property type="entry name" value="LYSINE-SPECIFIC DEMETHYLASE"/>
    <property type="match status" value="1"/>
</dbReference>
<keyword evidence="1" id="KW-0479">Metal-binding</keyword>
<dbReference type="InterPro" id="IPR003347">
    <property type="entry name" value="JmjC_dom"/>
</dbReference>
<dbReference type="GO" id="GO:0005634">
    <property type="term" value="C:nucleus"/>
    <property type="evidence" value="ECO:0007669"/>
    <property type="project" value="TreeGrafter"/>
</dbReference>
<dbReference type="Gene3D" id="2.60.120.650">
    <property type="entry name" value="Cupin"/>
    <property type="match status" value="1"/>
</dbReference>
<dbReference type="SUPFAM" id="SSF57667">
    <property type="entry name" value="beta-beta-alpha zinc fingers"/>
    <property type="match status" value="1"/>
</dbReference>
<reference evidence="6 7" key="1">
    <citation type="journal article" date="2022" name="Nat. Plants">
        <title>Genomes of leafy and leafless Platanthera orchids illuminate the evolution of mycoheterotrophy.</title>
        <authorList>
            <person name="Li M.H."/>
            <person name="Liu K.W."/>
            <person name="Li Z."/>
            <person name="Lu H.C."/>
            <person name="Ye Q.L."/>
            <person name="Zhang D."/>
            <person name="Wang J.Y."/>
            <person name="Li Y.F."/>
            <person name="Zhong Z.M."/>
            <person name="Liu X."/>
            <person name="Yu X."/>
            <person name="Liu D.K."/>
            <person name="Tu X.D."/>
            <person name="Liu B."/>
            <person name="Hao Y."/>
            <person name="Liao X.Y."/>
            <person name="Jiang Y.T."/>
            <person name="Sun W.H."/>
            <person name="Chen J."/>
            <person name="Chen Y.Q."/>
            <person name="Ai Y."/>
            <person name="Zhai J.W."/>
            <person name="Wu S.S."/>
            <person name="Zhou Z."/>
            <person name="Hsiao Y.Y."/>
            <person name="Wu W.L."/>
            <person name="Chen Y.Y."/>
            <person name="Lin Y.F."/>
            <person name="Hsu J.L."/>
            <person name="Li C.Y."/>
            <person name="Wang Z.W."/>
            <person name="Zhao X."/>
            <person name="Zhong W.Y."/>
            <person name="Ma X.K."/>
            <person name="Ma L."/>
            <person name="Huang J."/>
            <person name="Chen G.Z."/>
            <person name="Huang M.Z."/>
            <person name="Huang L."/>
            <person name="Peng D.H."/>
            <person name="Luo Y.B."/>
            <person name="Zou S.Q."/>
            <person name="Chen S.P."/>
            <person name="Lan S."/>
            <person name="Tsai W.C."/>
            <person name="Van de Peer Y."/>
            <person name="Liu Z.J."/>
        </authorList>
    </citation>
    <scope>NUCLEOTIDE SEQUENCE [LARGE SCALE GENOMIC DNA]</scope>
    <source>
        <strain evidence="6">Lor287</strain>
    </source>
</reference>
<evidence type="ECO:0000259" key="5">
    <source>
        <dbReference type="PROSITE" id="PS51184"/>
    </source>
</evidence>
<protein>
    <submittedName>
        <fullName evidence="6">Lysine-specific demethylase ELF6</fullName>
    </submittedName>
</protein>
<evidence type="ECO:0000313" key="7">
    <source>
        <dbReference type="Proteomes" id="UP001418222"/>
    </source>
</evidence>
<dbReference type="GO" id="GO:0010468">
    <property type="term" value="P:regulation of gene expression"/>
    <property type="evidence" value="ECO:0007669"/>
    <property type="project" value="UniProtKB-ARBA"/>
</dbReference>
<dbReference type="SUPFAM" id="SSF51197">
    <property type="entry name" value="Clavaminate synthase-like"/>
    <property type="match status" value="1"/>
</dbReference>
<dbReference type="Proteomes" id="UP001418222">
    <property type="component" value="Unassembled WGS sequence"/>
</dbReference>
<keyword evidence="7" id="KW-1185">Reference proteome</keyword>